<dbReference type="Gene3D" id="1.10.101.10">
    <property type="entry name" value="PGBD-like superfamily/PGBD"/>
    <property type="match status" value="1"/>
</dbReference>
<feature type="domain" description="Peptidoglycan binding-like" evidence="1">
    <location>
        <begin position="35"/>
        <end position="90"/>
    </location>
</feature>
<dbReference type="AlphaFoldDB" id="A0A413UT58"/>
<dbReference type="Gene3D" id="1.10.530.10">
    <property type="match status" value="1"/>
</dbReference>
<dbReference type="SUPFAM" id="SSF53955">
    <property type="entry name" value="Lysozyme-like"/>
    <property type="match status" value="1"/>
</dbReference>
<dbReference type="RefSeq" id="WP_117908100.1">
    <property type="nucleotide sequence ID" value="NZ_QSGN01000089.1"/>
</dbReference>
<organism evidence="2 3">
    <name type="scientific">Bacteroides stercoris</name>
    <dbReference type="NCBI Taxonomy" id="46506"/>
    <lineage>
        <taxon>Bacteria</taxon>
        <taxon>Pseudomonadati</taxon>
        <taxon>Bacteroidota</taxon>
        <taxon>Bacteroidia</taxon>
        <taxon>Bacteroidales</taxon>
        <taxon>Bacteroidaceae</taxon>
        <taxon>Bacteroides</taxon>
    </lineage>
</organism>
<evidence type="ECO:0000313" key="3">
    <source>
        <dbReference type="Proteomes" id="UP000283482"/>
    </source>
</evidence>
<evidence type="ECO:0000259" key="1">
    <source>
        <dbReference type="Pfam" id="PF01471"/>
    </source>
</evidence>
<comment type="caution">
    <text evidence="2">The sequence shown here is derived from an EMBL/GenBank/DDBJ whole genome shotgun (WGS) entry which is preliminary data.</text>
</comment>
<dbReference type="SUPFAM" id="SSF47090">
    <property type="entry name" value="PGBD-like"/>
    <property type="match status" value="1"/>
</dbReference>
<dbReference type="InterPro" id="IPR036366">
    <property type="entry name" value="PGBDSf"/>
</dbReference>
<dbReference type="Proteomes" id="UP000283482">
    <property type="component" value="Unassembled WGS sequence"/>
</dbReference>
<dbReference type="InterPro" id="IPR023346">
    <property type="entry name" value="Lysozyme-like_dom_sf"/>
</dbReference>
<sequence>MTEFIKSKLEGKATEAPSIYAIQQGSAYLKVGDVGSSVVVCRELLNKKGYACDQTSETYDSALKSIVAKFQKDFGLSSDGLLGQGTLAVLQDDVNDTDWLINGVVNITAGKLARLGFGKEVLKPANVTRLNEACNRYHITSKTKVRHFLSQGFVETDRGRTFMEYIYKPGQAKEDYTNCRYAPYCGGGFLQLTWADGYKAFYEYMRNNRNIIDEKIMTPAEYATQHVAQEYPFESAGWVWDVFKNLNAKIEEWAPLSADETVTRVTKLINGGTNGLQARKDAYAKAKTILK</sequence>
<protein>
    <recommendedName>
        <fullName evidence="1">Peptidoglycan binding-like domain-containing protein</fullName>
    </recommendedName>
</protein>
<dbReference type="Pfam" id="PF01471">
    <property type="entry name" value="PG_binding_1"/>
    <property type="match status" value="1"/>
</dbReference>
<evidence type="ECO:0000313" key="2">
    <source>
        <dbReference type="EMBL" id="RHB22009.1"/>
    </source>
</evidence>
<accession>A0A413UT58</accession>
<gene>
    <name evidence="2" type="ORF">DW889_17265</name>
</gene>
<proteinExistence type="predicted"/>
<name>A0A413UT58_BACSE</name>
<dbReference type="InterPro" id="IPR036365">
    <property type="entry name" value="PGBD-like_sf"/>
</dbReference>
<reference evidence="2 3" key="1">
    <citation type="submission" date="2018-08" db="EMBL/GenBank/DDBJ databases">
        <title>A genome reference for cultivated species of the human gut microbiota.</title>
        <authorList>
            <person name="Zou Y."/>
            <person name="Xue W."/>
            <person name="Luo G."/>
        </authorList>
    </citation>
    <scope>NUCLEOTIDE SEQUENCE [LARGE SCALE GENOMIC DNA]</scope>
    <source>
        <strain evidence="2 3">AM40-34</strain>
    </source>
</reference>
<dbReference type="InterPro" id="IPR002477">
    <property type="entry name" value="Peptidoglycan-bd-like"/>
</dbReference>
<dbReference type="EMBL" id="QSGN01000089">
    <property type="protein sequence ID" value="RHB22009.1"/>
    <property type="molecule type" value="Genomic_DNA"/>
</dbReference>